<evidence type="ECO:0000313" key="13">
    <source>
        <dbReference type="Proteomes" id="UP001249020"/>
    </source>
</evidence>
<keyword evidence="4 6" id="KW-0326">Glycosidase</keyword>
<organism evidence="12 13">
    <name type="scientific">Brumicola blandensis</name>
    <dbReference type="NCBI Taxonomy" id="3075611"/>
    <lineage>
        <taxon>Bacteria</taxon>
        <taxon>Pseudomonadati</taxon>
        <taxon>Pseudomonadota</taxon>
        <taxon>Gammaproteobacteria</taxon>
        <taxon>Alteromonadales</taxon>
        <taxon>Alteromonadaceae</taxon>
        <taxon>Brumicola</taxon>
    </lineage>
</organism>
<dbReference type="Gene3D" id="1.50.10.10">
    <property type="match status" value="1"/>
</dbReference>
<keyword evidence="2 6" id="KW-0378">Hydrolase</keyword>
<dbReference type="PROSITE" id="PS00698">
    <property type="entry name" value="GH9_3"/>
    <property type="match status" value="1"/>
</dbReference>
<evidence type="ECO:0000259" key="11">
    <source>
        <dbReference type="Pfam" id="PF02927"/>
    </source>
</evidence>
<keyword evidence="3 6" id="KW-0119">Carbohydrate metabolism</keyword>
<feature type="domain" description="Cellulase Ig-like" evidence="11">
    <location>
        <begin position="50"/>
        <end position="130"/>
    </location>
</feature>
<evidence type="ECO:0000256" key="1">
    <source>
        <dbReference type="ARBA" id="ARBA00007072"/>
    </source>
</evidence>
<dbReference type="RefSeq" id="WP_311362587.1">
    <property type="nucleotide sequence ID" value="NZ_JAVRIE010000006.1"/>
</dbReference>
<dbReference type="Proteomes" id="UP001249020">
    <property type="component" value="Unassembled WGS sequence"/>
</dbReference>
<feature type="region of interest" description="Disordered" evidence="9">
    <location>
        <begin position="26"/>
        <end position="50"/>
    </location>
</feature>
<reference evidence="12 13" key="1">
    <citation type="submission" date="2023-09" db="EMBL/GenBank/DDBJ databases">
        <authorList>
            <person name="Rey-Velasco X."/>
        </authorList>
    </citation>
    <scope>NUCLEOTIDE SEQUENCE [LARGE SCALE GENOMIC DNA]</scope>
    <source>
        <strain evidence="12 13">W409</strain>
    </source>
</reference>
<evidence type="ECO:0000256" key="2">
    <source>
        <dbReference type="ARBA" id="ARBA00022801"/>
    </source>
</evidence>
<protein>
    <recommendedName>
        <fullName evidence="8">Endoglucanase</fullName>
        <ecNumber evidence="8">3.2.1.4</ecNumber>
    </recommendedName>
</protein>
<dbReference type="InterPro" id="IPR008928">
    <property type="entry name" value="6-hairpin_glycosidase_sf"/>
</dbReference>
<gene>
    <name evidence="12" type="ORF">RM544_14835</name>
</gene>
<feature type="chain" id="PRO_5043106848" description="Endoglucanase" evidence="8">
    <location>
        <begin position="29"/>
        <end position="596"/>
    </location>
</feature>
<evidence type="ECO:0000256" key="5">
    <source>
        <dbReference type="ARBA" id="ARBA00023326"/>
    </source>
</evidence>
<keyword evidence="8" id="KW-0136">Cellulose degradation</keyword>
<sequence>MKTVFKQTMTSMVVASALLIGACGSGGGAGNSSPDMPTTPPPQPAPSPETSELIKVNQLGFLPDSVKEAVIPATNSTNFELVDMSTNTVVMSGDLAVERTWSVANDTVQLADFSSLTTPGEYALRVAGVETDATVVIGSDVFLSAHDAALKAYYFNRASFALDGAYAADWARPAGHPDTNVLVHSSAADANRPEGTVISAPKGWYDAGDYNKYIVNSGISTYTLMAAYEHFTSFYQNRDVNIPESGNSIPDILEEIKWNLDWMMAMQDPNDGGVYHKLTTLNFSGTQMPHLSTAQRYVVQKGTSAALNFAAVMASASRIYADIPEYQSVAQSYQSAAESAWTWAQSNPNVAYNQPSDVSTGEYGDGNFDDERLWAAAELFLLTQDQQYLTSFKAMSSRQSAQPNTPAWPETATLGYISMLSAGKMLIEQSDFNTFQASYIALADSIVAQYETSAYGVAMQEEDFVWGSNAVALNKSMVLLFAYELSDNMAYKNAAVGLVDYVLGRNPTDYSFMTGFGSKTPMDIHHRPSFADTVSEPVPGFVAGGPQPGQQDNCNYPSPLPALSYLDDWCSYSTNEVTINWNAPMVYSLAALHTGQ</sequence>
<keyword evidence="13" id="KW-1185">Reference proteome</keyword>
<dbReference type="SUPFAM" id="SSF81296">
    <property type="entry name" value="E set domains"/>
    <property type="match status" value="1"/>
</dbReference>
<dbReference type="EC" id="3.2.1.4" evidence="8"/>
<comment type="similarity">
    <text evidence="1 6 8">Belongs to the glycosyl hydrolase 9 (cellulase E) family.</text>
</comment>
<name>A0AAW8R459_9ALTE</name>
<dbReference type="GO" id="GO:0030245">
    <property type="term" value="P:cellulose catabolic process"/>
    <property type="evidence" value="ECO:0007669"/>
    <property type="project" value="UniProtKB-KW"/>
</dbReference>
<evidence type="ECO:0000256" key="3">
    <source>
        <dbReference type="ARBA" id="ARBA00023277"/>
    </source>
</evidence>
<dbReference type="GO" id="GO:0008810">
    <property type="term" value="F:cellulase activity"/>
    <property type="evidence" value="ECO:0007669"/>
    <property type="project" value="UniProtKB-EC"/>
</dbReference>
<dbReference type="Pfam" id="PF00759">
    <property type="entry name" value="Glyco_hydro_9"/>
    <property type="match status" value="1"/>
</dbReference>
<evidence type="ECO:0000259" key="10">
    <source>
        <dbReference type="Pfam" id="PF00759"/>
    </source>
</evidence>
<accession>A0AAW8R459</accession>
<dbReference type="PANTHER" id="PTHR22298">
    <property type="entry name" value="ENDO-1,4-BETA-GLUCANASE"/>
    <property type="match status" value="1"/>
</dbReference>
<dbReference type="InterPro" id="IPR013783">
    <property type="entry name" value="Ig-like_fold"/>
</dbReference>
<evidence type="ECO:0000256" key="8">
    <source>
        <dbReference type="RuleBase" id="RU361166"/>
    </source>
</evidence>
<feature type="signal peptide" evidence="8">
    <location>
        <begin position="1"/>
        <end position="28"/>
    </location>
</feature>
<feature type="domain" description="Glycoside hydrolase family 9" evidence="10">
    <location>
        <begin position="145"/>
        <end position="588"/>
    </location>
</feature>
<feature type="active site" evidence="6">
    <location>
        <position position="525"/>
    </location>
</feature>
<keyword evidence="8" id="KW-0732">Signal</keyword>
<dbReference type="Pfam" id="PF02927">
    <property type="entry name" value="CelD_N"/>
    <property type="match status" value="1"/>
</dbReference>
<feature type="compositionally biased region" description="Pro residues" evidence="9">
    <location>
        <begin position="37"/>
        <end position="47"/>
    </location>
</feature>
<dbReference type="PROSITE" id="PS00592">
    <property type="entry name" value="GH9_2"/>
    <property type="match status" value="1"/>
</dbReference>
<feature type="active site" evidence="7">
    <location>
        <position position="576"/>
    </location>
</feature>
<evidence type="ECO:0000313" key="12">
    <source>
        <dbReference type="EMBL" id="MDT0583824.1"/>
    </source>
</evidence>
<comment type="catalytic activity">
    <reaction evidence="8">
        <text>Endohydrolysis of (1-&gt;4)-beta-D-glucosidic linkages in cellulose, lichenin and cereal beta-D-glucans.</text>
        <dbReference type="EC" id="3.2.1.4"/>
    </reaction>
</comment>
<dbReference type="CDD" id="cd02850">
    <property type="entry name" value="E_set_Cellulase_N"/>
    <property type="match status" value="1"/>
</dbReference>
<dbReference type="InterPro" id="IPR014756">
    <property type="entry name" value="Ig_E-set"/>
</dbReference>
<dbReference type="Gene3D" id="2.60.40.10">
    <property type="entry name" value="Immunoglobulins"/>
    <property type="match status" value="1"/>
</dbReference>
<comment type="caution">
    <text evidence="12">The sequence shown here is derived from an EMBL/GenBank/DDBJ whole genome shotgun (WGS) entry which is preliminary data.</text>
</comment>
<keyword evidence="5 6" id="KW-0624">Polysaccharide degradation</keyword>
<dbReference type="EMBL" id="JAVRIE010000006">
    <property type="protein sequence ID" value="MDT0583824.1"/>
    <property type="molecule type" value="Genomic_DNA"/>
</dbReference>
<dbReference type="InterPro" id="IPR001701">
    <property type="entry name" value="Glyco_hydro_9"/>
</dbReference>
<dbReference type="InterPro" id="IPR018221">
    <property type="entry name" value="Glyco_hydro_9_His_AS"/>
</dbReference>
<dbReference type="AlphaFoldDB" id="A0AAW8R459"/>
<dbReference type="InterPro" id="IPR012341">
    <property type="entry name" value="6hp_glycosidase-like_sf"/>
</dbReference>
<evidence type="ECO:0000256" key="4">
    <source>
        <dbReference type="ARBA" id="ARBA00023295"/>
    </source>
</evidence>
<dbReference type="InterPro" id="IPR004197">
    <property type="entry name" value="Cellulase_Ig-like"/>
</dbReference>
<evidence type="ECO:0000256" key="6">
    <source>
        <dbReference type="PROSITE-ProRule" id="PRU10059"/>
    </source>
</evidence>
<proteinExistence type="inferred from homology"/>
<evidence type="ECO:0000256" key="9">
    <source>
        <dbReference type="SAM" id="MobiDB-lite"/>
    </source>
</evidence>
<evidence type="ECO:0000256" key="7">
    <source>
        <dbReference type="PROSITE-ProRule" id="PRU10060"/>
    </source>
</evidence>
<feature type="active site" evidence="7">
    <location>
        <position position="567"/>
    </location>
</feature>
<dbReference type="SUPFAM" id="SSF48208">
    <property type="entry name" value="Six-hairpin glycosidases"/>
    <property type="match status" value="1"/>
</dbReference>
<dbReference type="PROSITE" id="PS51257">
    <property type="entry name" value="PROKAR_LIPOPROTEIN"/>
    <property type="match status" value="1"/>
</dbReference>
<dbReference type="InterPro" id="IPR033126">
    <property type="entry name" value="Glyco_hydro_9_Asp/Glu_AS"/>
</dbReference>